<dbReference type="PANTHER" id="PTHR35841">
    <property type="entry name" value="PHOSPHONATES-BINDING PERIPLASMIC PROTEIN"/>
    <property type="match status" value="1"/>
</dbReference>
<reference evidence="4 5" key="1">
    <citation type="submission" date="2019-11" db="EMBL/GenBank/DDBJ databases">
        <title>Type strains purchased from KCTC, JCM and DSMZ.</title>
        <authorList>
            <person name="Lu H."/>
        </authorList>
    </citation>
    <scope>NUCLEOTIDE SEQUENCE [LARGE SCALE GENOMIC DNA]</scope>
    <source>
        <strain evidence="4 5">KCTC 42409</strain>
    </source>
</reference>
<dbReference type="Gene3D" id="3.40.190.10">
    <property type="entry name" value="Periplasmic binding protein-like II"/>
    <property type="match status" value="2"/>
</dbReference>
<dbReference type="CDD" id="cd01071">
    <property type="entry name" value="PBP2_PhnD_like"/>
    <property type="match status" value="1"/>
</dbReference>
<dbReference type="GO" id="GO:0055085">
    <property type="term" value="P:transmembrane transport"/>
    <property type="evidence" value="ECO:0007669"/>
    <property type="project" value="InterPro"/>
</dbReference>
<dbReference type="NCBIfam" id="TIGR01098">
    <property type="entry name" value="3A0109s03R"/>
    <property type="match status" value="1"/>
</dbReference>
<gene>
    <name evidence="4" type="primary">phnD</name>
    <name evidence="4" type="ORF">GM668_02765</name>
</gene>
<feature type="chain" id="PRO_5026729929" evidence="3">
    <location>
        <begin position="27"/>
        <end position="289"/>
    </location>
</feature>
<dbReference type="PANTHER" id="PTHR35841:SF1">
    <property type="entry name" value="PHOSPHONATES-BINDING PERIPLASMIC PROTEIN"/>
    <property type="match status" value="1"/>
</dbReference>
<comment type="caution">
    <text evidence="4">The sequence shown here is derived from an EMBL/GenBank/DDBJ whole genome shotgun (WGS) entry which is preliminary data.</text>
</comment>
<dbReference type="AlphaFoldDB" id="A0A6L6PWH3"/>
<protein>
    <submittedName>
        <fullName evidence="4">Phosphate/phosphite/phosphonate ABC transporter substrate-binding protein</fullName>
    </submittedName>
</protein>
<evidence type="ECO:0000313" key="4">
    <source>
        <dbReference type="EMBL" id="MTW01002.1"/>
    </source>
</evidence>
<name>A0A6L6PWH3_9BURK</name>
<feature type="signal peptide" evidence="3">
    <location>
        <begin position="1"/>
        <end position="26"/>
    </location>
</feature>
<dbReference type="Proteomes" id="UP000484015">
    <property type="component" value="Unassembled WGS sequence"/>
</dbReference>
<keyword evidence="5" id="KW-1185">Reference proteome</keyword>
<dbReference type="SUPFAM" id="SSF53850">
    <property type="entry name" value="Periplasmic binding protein-like II"/>
    <property type="match status" value="1"/>
</dbReference>
<evidence type="ECO:0000256" key="1">
    <source>
        <dbReference type="ARBA" id="ARBA00007162"/>
    </source>
</evidence>
<comment type="similarity">
    <text evidence="1">Belongs to the phosphate/phosphite/phosphonate binding protein family.</text>
</comment>
<organism evidence="4 5">
    <name type="scientific">Pseudoduganella ginsengisoli</name>
    <dbReference type="NCBI Taxonomy" id="1462440"/>
    <lineage>
        <taxon>Bacteria</taxon>
        <taxon>Pseudomonadati</taxon>
        <taxon>Pseudomonadota</taxon>
        <taxon>Betaproteobacteria</taxon>
        <taxon>Burkholderiales</taxon>
        <taxon>Oxalobacteraceae</taxon>
        <taxon>Telluria group</taxon>
        <taxon>Pseudoduganella</taxon>
    </lineage>
</organism>
<dbReference type="EMBL" id="WNLA01000001">
    <property type="protein sequence ID" value="MTW01002.1"/>
    <property type="molecule type" value="Genomic_DNA"/>
</dbReference>
<evidence type="ECO:0000256" key="2">
    <source>
        <dbReference type="ARBA" id="ARBA00022729"/>
    </source>
</evidence>
<dbReference type="RefSeq" id="WP_155437367.1">
    <property type="nucleotide sequence ID" value="NZ_WNLA01000001.1"/>
</dbReference>
<evidence type="ECO:0000313" key="5">
    <source>
        <dbReference type="Proteomes" id="UP000484015"/>
    </source>
</evidence>
<keyword evidence="2 3" id="KW-0732">Signal</keyword>
<dbReference type="OrthoDB" id="225238at2"/>
<dbReference type="InterPro" id="IPR005770">
    <property type="entry name" value="PhnD"/>
</dbReference>
<dbReference type="Pfam" id="PF12974">
    <property type="entry name" value="Phosphonate-bd"/>
    <property type="match status" value="1"/>
</dbReference>
<sequence length="289" mass="31185">MNTFRKFAATVAMLALLALPTWPLTAAAELKQLTICANPNLSSLELLNNFGAFARALEKELGVPVKLVAGRDYDDTLKLLKEGKVDIAGTGAFGYVSANESFGAHLIVRYVEDDGDSYHALIITRADSGITSLAGLRGKRFAFTDPKSTSGYLLPLLAMQQAGIDLKDLGKADFVKKQPNAAIAVYSRQADAGAIADNQLNEKYGVQLKDIKVLWKSAPIPHGAWIARPDMAEADRKQLAAAIMRIANSAEGKKLLAQASVRGFAEGRDAEFDSVRAAKHLLDKLEKKD</sequence>
<accession>A0A6L6PWH3</accession>
<proteinExistence type="inferred from homology"/>
<dbReference type="GO" id="GO:0043190">
    <property type="term" value="C:ATP-binding cassette (ABC) transporter complex"/>
    <property type="evidence" value="ECO:0007669"/>
    <property type="project" value="InterPro"/>
</dbReference>
<evidence type="ECO:0000256" key="3">
    <source>
        <dbReference type="SAM" id="SignalP"/>
    </source>
</evidence>